<dbReference type="SUPFAM" id="SSF52980">
    <property type="entry name" value="Restriction endonuclease-like"/>
    <property type="match status" value="1"/>
</dbReference>
<dbReference type="Proteomes" id="UP000664382">
    <property type="component" value="Unassembled WGS sequence"/>
</dbReference>
<sequence>MGRSRLRRADLEQPFRGVRLLRAAEDPVSNRHRAAQLRELVLIEALAQRLVEGQFFSHRSAALIWGAPMPSVAVPDLHLGVVAPARAPRVGGVHGHRIALDRCLPERRDGYPVSAAASTWAALGDLSLWRLVAAGDYLVRRYRGGWGRPDAGKKPITTIERLRRTVALGRWRGVAKLRRAVDLIREDAWSPRESLIRLILVQAGLPEPDLNIDVCDQRGRFLACLDLAYPEYRVAVEYHGEQHSATYARDIERVERLRAVGWVVIQVTKALAARPDELVRRVTAELRAKGWRNAG</sequence>
<comment type="caution">
    <text evidence="1">The sequence shown here is derived from an EMBL/GenBank/DDBJ whole genome shotgun (WGS) entry which is preliminary data.</text>
</comment>
<proteinExistence type="predicted"/>
<name>A0A939SBA2_9MICO</name>
<dbReference type="InterPro" id="IPR011335">
    <property type="entry name" value="Restrct_endonuc-II-like"/>
</dbReference>
<keyword evidence="2" id="KW-1185">Reference proteome</keyword>
<evidence type="ECO:0000313" key="2">
    <source>
        <dbReference type="Proteomes" id="UP000664382"/>
    </source>
</evidence>
<organism evidence="1 2">
    <name type="scientific">Leucobacter weissii</name>
    <dbReference type="NCBI Taxonomy" id="1983706"/>
    <lineage>
        <taxon>Bacteria</taxon>
        <taxon>Bacillati</taxon>
        <taxon>Actinomycetota</taxon>
        <taxon>Actinomycetes</taxon>
        <taxon>Micrococcales</taxon>
        <taxon>Microbacteriaceae</taxon>
        <taxon>Leucobacter</taxon>
    </lineage>
</organism>
<protein>
    <recommendedName>
        <fullName evidence="3">DUF559 domain-containing protein</fullName>
    </recommendedName>
</protein>
<dbReference type="RefSeq" id="WP_208098546.1">
    <property type="nucleotide sequence ID" value="NZ_JAGDYM010000014.1"/>
</dbReference>
<dbReference type="AlphaFoldDB" id="A0A939SBA2"/>
<dbReference type="EMBL" id="JAGDYM010000014">
    <property type="protein sequence ID" value="MBO1902787.1"/>
    <property type="molecule type" value="Genomic_DNA"/>
</dbReference>
<evidence type="ECO:0000313" key="1">
    <source>
        <dbReference type="EMBL" id="MBO1902787.1"/>
    </source>
</evidence>
<accession>A0A939SBA2</accession>
<gene>
    <name evidence="1" type="ORF">J4H92_12610</name>
</gene>
<evidence type="ECO:0008006" key="3">
    <source>
        <dbReference type="Google" id="ProtNLM"/>
    </source>
</evidence>
<reference evidence="1" key="1">
    <citation type="submission" date="2021-03" db="EMBL/GenBank/DDBJ databases">
        <title>Leucobacter chromiisoli sp. nov., isolated from chromium-containing soil of chemical plant.</title>
        <authorList>
            <person name="Xu Z."/>
        </authorList>
    </citation>
    <scope>NUCLEOTIDE SEQUENCE</scope>
    <source>
        <strain evidence="1">S27</strain>
    </source>
</reference>